<accession>A0A3P6RY18</accession>
<gene>
    <name evidence="2" type="ORF">CGOC_LOCUS4552</name>
</gene>
<dbReference type="Proteomes" id="UP000271889">
    <property type="component" value="Unassembled WGS sequence"/>
</dbReference>
<protein>
    <submittedName>
        <fullName evidence="2">Uncharacterized protein</fullName>
    </submittedName>
</protein>
<keyword evidence="3" id="KW-1185">Reference proteome</keyword>
<organism evidence="2 3">
    <name type="scientific">Cylicostephanus goldi</name>
    <name type="common">Nematode worm</name>
    <dbReference type="NCBI Taxonomy" id="71465"/>
    <lineage>
        <taxon>Eukaryota</taxon>
        <taxon>Metazoa</taxon>
        <taxon>Ecdysozoa</taxon>
        <taxon>Nematoda</taxon>
        <taxon>Chromadorea</taxon>
        <taxon>Rhabditida</taxon>
        <taxon>Rhabditina</taxon>
        <taxon>Rhabditomorpha</taxon>
        <taxon>Strongyloidea</taxon>
        <taxon>Strongylidae</taxon>
        <taxon>Cylicostephanus</taxon>
    </lineage>
</organism>
<evidence type="ECO:0000256" key="1">
    <source>
        <dbReference type="SAM" id="MobiDB-lite"/>
    </source>
</evidence>
<evidence type="ECO:0000313" key="2">
    <source>
        <dbReference type="EMBL" id="VDK59115.1"/>
    </source>
</evidence>
<dbReference type="EMBL" id="UYRV01012724">
    <property type="protein sequence ID" value="VDK59115.1"/>
    <property type="molecule type" value="Genomic_DNA"/>
</dbReference>
<evidence type="ECO:0000313" key="3">
    <source>
        <dbReference type="Proteomes" id="UP000271889"/>
    </source>
</evidence>
<sequence length="99" mass="11749">MWKRDTHLCVLSAYDRTQKADRFRIAVKNDIDMYENICTAEKNAETISFRSDWDLIRTTIAVAEKWVTTPRPRIRKKPKPTMEDAPLRRIREQPVTQSK</sequence>
<dbReference type="AlphaFoldDB" id="A0A3P6RY18"/>
<name>A0A3P6RY18_CYLGO</name>
<dbReference type="OrthoDB" id="5822796at2759"/>
<feature type="region of interest" description="Disordered" evidence="1">
    <location>
        <begin position="70"/>
        <end position="99"/>
    </location>
</feature>
<proteinExistence type="predicted"/>
<feature type="compositionally biased region" description="Basic and acidic residues" evidence="1">
    <location>
        <begin position="80"/>
        <end position="92"/>
    </location>
</feature>
<reference evidence="2 3" key="1">
    <citation type="submission" date="2018-11" db="EMBL/GenBank/DDBJ databases">
        <authorList>
            <consortium name="Pathogen Informatics"/>
        </authorList>
    </citation>
    <scope>NUCLEOTIDE SEQUENCE [LARGE SCALE GENOMIC DNA]</scope>
</reference>